<dbReference type="InterPro" id="IPR041679">
    <property type="entry name" value="DNA2/NAM7-like_C"/>
</dbReference>
<dbReference type="PANTHER" id="PTHR10887">
    <property type="entry name" value="DNA2/NAM7 HELICASE FAMILY"/>
    <property type="match status" value="1"/>
</dbReference>
<feature type="domain" description="DNA2/NAM7 helicase-like C-terminal" evidence="4">
    <location>
        <begin position="203"/>
        <end position="409"/>
    </location>
</feature>
<dbReference type="InterPro" id="IPR045055">
    <property type="entry name" value="DNA2/NAM7-like"/>
</dbReference>
<name>A0ABU6QPV6_9FABA</name>
<feature type="region of interest" description="Disordered" evidence="2">
    <location>
        <begin position="570"/>
        <end position="646"/>
    </location>
</feature>
<feature type="compositionally biased region" description="Basic and acidic residues" evidence="2">
    <location>
        <begin position="49"/>
        <end position="62"/>
    </location>
</feature>
<dbReference type="InterPro" id="IPR041677">
    <property type="entry name" value="DNA2/NAM7_AAA_11"/>
</dbReference>
<proteinExistence type="predicted"/>
<dbReference type="PANTHER" id="PTHR10887:SF495">
    <property type="entry name" value="HELICASE SENATAXIN ISOFORM X1-RELATED"/>
    <property type="match status" value="1"/>
</dbReference>
<dbReference type="CDD" id="cd18042">
    <property type="entry name" value="DEXXQc_SETX"/>
    <property type="match status" value="1"/>
</dbReference>
<feature type="compositionally biased region" description="Basic and acidic residues" evidence="2">
    <location>
        <begin position="594"/>
        <end position="609"/>
    </location>
</feature>
<evidence type="ECO:0000313" key="5">
    <source>
        <dbReference type="EMBL" id="MED6113608.1"/>
    </source>
</evidence>
<gene>
    <name evidence="5" type="ORF">PIB30_119072</name>
</gene>
<feature type="region of interest" description="Disordered" evidence="2">
    <location>
        <begin position="37"/>
        <end position="62"/>
    </location>
</feature>
<dbReference type="Gene3D" id="3.40.50.300">
    <property type="entry name" value="P-loop containing nucleotide triphosphate hydrolases"/>
    <property type="match status" value="2"/>
</dbReference>
<dbReference type="EMBL" id="JASCZI010000859">
    <property type="protein sequence ID" value="MED6113608.1"/>
    <property type="molecule type" value="Genomic_DNA"/>
</dbReference>
<feature type="compositionally biased region" description="Basic and acidic residues" evidence="2">
    <location>
        <begin position="464"/>
        <end position="477"/>
    </location>
</feature>
<feature type="coiled-coil region" evidence="1">
    <location>
        <begin position="71"/>
        <end position="108"/>
    </location>
</feature>
<dbReference type="Pfam" id="PF13086">
    <property type="entry name" value="AAA_11"/>
    <property type="match status" value="1"/>
</dbReference>
<reference evidence="5 6" key="1">
    <citation type="journal article" date="2023" name="Plants (Basel)">
        <title>Bridging the Gap: Combining Genomics and Transcriptomics Approaches to Understand Stylosanthes scabra, an Orphan Legume from the Brazilian Caatinga.</title>
        <authorList>
            <person name="Ferreira-Neto J.R.C."/>
            <person name="da Silva M.D."/>
            <person name="Binneck E."/>
            <person name="de Melo N.F."/>
            <person name="da Silva R.H."/>
            <person name="de Melo A.L.T.M."/>
            <person name="Pandolfi V."/>
            <person name="Bustamante F.O."/>
            <person name="Brasileiro-Vidal A.C."/>
            <person name="Benko-Iseppon A.M."/>
        </authorList>
    </citation>
    <scope>NUCLEOTIDE SEQUENCE [LARGE SCALE GENOMIC DNA]</scope>
    <source>
        <tissue evidence="5">Leaves</tissue>
    </source>
</reference>
<evidence type="ECO:0000259" key="4">
    <source>
        <dbReference type="Pfam" id="PF13087"/>
    </source>
</evidence>
<sequence length="693" mass="77865">MHLNEGKNNARVDLSAVLRSNLEKLVDSIRFYEAKRADPRDGNSNVKSHLHDDSRMGDEKEMSDAEIKVTLRKLYEQKRQIYKDLSNVQAQEKKINEETRSLRNKRRKSILMEAEIVVTTLSGCGGDLYGVCSETMLSSKFGRPSEHTLFDAVVIDEAAQALEPATLIPLQLLKSSGTKCIMVGDPKQLPATVLSNVASKYLYECSMFERLQRAGHPVIMLTEQYRMNPEICKFPSLHFYDNKLLNGSQISSKSAPFHQTRSLGPYIFYDISDGREARGKYTGAMSLCNEHEADAAVEVVRFFQKRYPTEFTGGRIGIITPYKSQLSLLRSRFLDTFGSSNIAEIEFNTVDGFQGREVDILLLSTVRAAPLSTAASESNSSTIGFVADVRRMNVALTRAKLSLWIFGNARTLQTNRNWAALVKDAEERNLILTAKRPYHSILKTAAKNKYFLENSNDVIRQPKHQREVKDNHKDGFERKKKCVSSEVKSKNNGSRDVKALEKSSLWKEKNSQEHNSVKDSTCLTAKCERSCSDGMLTITEQRASNNEKEGKVKMKINSVETILGKRQSEFQNSRSNVDHVVEDTGGRHKTSKLSKLDRPNLCSRGDKSSSYEVSASSGEGCHGKKHVNEVSTTKSRVSEISKRKQQRRAVDAILYSSLIPTKKDKTLTKVSAKIANESVKPPKAPNEEKQRKS</sequence>
<dbReference type="CDD" id="cd18808">
    <property type="entry name" value="SF1_C_Upf1"/>
    <property type="match status" value="1"/>
</dbReference>
<feature type="region of interest" description="Disordered" evidence="2">
    <location>
        <begin position="463"/>
        <end position="515"/>
    </location>
</feature>
<comment type="caution">
    <text evidence="5">The sequence shown here is derived from an EMBL/GenBank/DDBJ whole genome shotgun (WGS) entry which is preliminary data.</text>
</comment>
<organism evidence="5 6">
    <name type="scientific">Stylosanthes scabra</name>
    <dbReference type="NCBI Taxonomy" id="79078"/>
    <lineage>
        <taxon>Eukaryota</taxon>
        <taxon>Viridiplantae</taxon>
        <taxon>Streptophyta</taxon>
        <taxon>Embryophyta</taxon>
        <taxon>Tracheophyta</taxon>
        <taxon>Spermatophyta</taxon>
        <taxon>Magnoliopsida</taxon>
        <taxon>eudicotyledons</taxon>
        <taxon>Gunneridae</taxon>
        <taxon>Pentapetalae</taxon>
        <taxon>rosids</taxon>
        <taxon>fabids</taxon>
        <taxon>Fabales</taxon>
        <taxon>Fabaceae</taxon>
        <taxon>Papilionoideae</taxon>
        <taxon>50 kb inversion clade</taxon>
        <taxon>dalbergioids sensu lato</taxon>
        <taxon>Dalbergieae</taxon>
        <taxon>Pterocarpus clade</taxon>
        <taxon>Stylosanthes</taxon>
    </lineage>
</organism>
<dbReference type="SUPFAM" id="SSF52540">
    <property type="entry name" value="P-loop containing nucleoside triphosphate hydrolases"/>
    <property type="match status" value="1"/>
</dbReference>
<dbReference type="InterPro" id="IPR047187">
    <property type="entry name" value="SF1_C_Upf1"/>
</dbReference>
<feature type="domain" description="DNA2/NAM7 helicase helicase" evidence="3">
    <location>
        <begin position="52"/>
        <end position="196"/>
    </location>
</feature>
<feature type="compositionally biased region" description="Basic and acidic residues" evidence="2">
    <location>
        <begin position="487"/>
        <end position="515"/>
    </location>
</feature>
<feature type="region of interest" description="Disordered" evidence="2">
    <location>
        <begin position="673"/>
        <end position="693"/>
    </location>
</feature>
<protein>
    <submittedName>
        <fullName evidence="5">Uncharacterized protein</fullName>
    </submittedName>
</protein>
<dbReference type="InterPro" id="IPR027417">
    <property type="entry name" value="P-loop_NTPase"/>
</dbReference>
<evidence type="ECO:0000259" key="3">
    <source>
        <dbReference type="Pfam" id="PF13086"/>
    </source>
</evidence>
<accession>A0ABU6QPV6</accession>
<feature type="compositionally biased region" description="Basic and acidic residues" evidence="2">
    <location>
        <begin position="576"/>
        <end position="586"/>
    </location>
</feature>
<dbReference type="Pfam" id="PF13087">
    <property type="entry name" value="AAA_12"/>
    <property type="match status" value="1"/>
</dbReference>
<keyword evidence="1" id="KW-0175">Coiled coil</keyword>
<evidence type="ECO:0000313" key="6">
    <source>
        <dbReference type="Proteomes" id="UP001341840"/>
    </source>
</evidence>
<evidence type="ECO:0000256" key="1">
    <source>
        <dbReference type="SAM" id="Coils"/>
    </source>
</evidence>
<keyword evidence="6" id="KW-1185">Reference proteome</keyword>
<dbReference type="Proteomes" id="UP001341840">
    <property type="component" value="Unassembled WGS sequence"/>
</dbReference>
<evidence type="ECO:0000256" key="2">
    <source>
        <dbReference type="SAM" id="MobiDB-lite"/>
    </source>
</evidence>